<dbReference type="AlphaFoldDB" id="B6GWA7"/>
<reference evidence="1 2" key="1">
    <citation type="journal article" date="2008" name="Nat. Biotechnol.">
        <title>Genome sequencing and analysis of the filamentous fungus Penicillium chrysogenum.</title>
        <authorList>
            <person name="van den Berg M.A."/>
            <person name="Albang R."/>
            <person name="Albermann K."/>
            <person name="Badger J.H."/>
            <person name="Daran J.-M."/>
            <person name="Driessen A.J.M."/>
            <person name="Garcia-Estrada C."/>
            <person name="Fedorova N.D."/>
            <person name="Harris D.M."/>
            <person name="Heijne W.H.M."/>
            <person name="Joardar V.S."/>
            <person name="Kiel J.A.K.W."/>
            <person name="Kovalchuk A."/>
            <person name="Martin J.F."/>
            <person name="Nierman W.C."/>
            <person name="Nijland J.G."/>
            <person name="Pronk J.T."/>
            <person name="Roubos J.A."/>
            <person name="van der Klei I.J."/>
            <person name="van Peij N.N.M.E."/>
            <person name="Veenhuis M."/>
            <person name="von Doehren H."/>
            <person name="Wagner C."/>
            <person name="Wortman J.R."/>
            <person name="Bovenberg R.A.L."/>
        </authorList>
    </citation>
    <scope>NUCLEOTIDE SEQUENCE [LARGE SCALE GENOMIC DNA]</scope>
    <source>
        <strain evidence="2">ATCC 28089 / DSM 1075 / NRRL 1951 / Wisconsin 54-1255</strain>
    </source>
</reference>
<dbReference type="OrthoDB" id="4335752at2759"/>
<accession>B6GWA7</accession>
<organism evidence="1 2">
    <name type="scientific">Penicillium rubens (strain ATCC 28089 / DSM 1075 / NRRL 1951 / Wisconsin 54-1255)</name>
    <name type="common">Penicillium chrysogenum</name>
    <dbReference type="NCBI Taxonomy" id="500485"/>
    <lineage>
        <taxon>Eukaryota</taxon>
        <taxon>Fungi</taxon>
        <taxon>Dikarya</taxon>
        <taxon>Ascomycota</taxon>
        <taxon>Pezizomycotina</taxon>
        <taxon>Eurotiomycetes</taxon>
        <taxon>Eurotiomycetidae</taxon>
        <taxon>Eurotiales</taxon>
        <taxon>Aspergillaceae</taxon>
        <taxon>Penicillium</taxon>
        <taxon>Penicillium chrysogenum species complex</taxon>
    </lineage>
</organism>
<evidence type="ECO:0000313" key="2">
    <source>
        <dbReference type="Proteomes" id="UP000000724"/>
    </source>
</evidence>
<keyword evidence="2" id="KW-1185">Reference proteome</keyword>
<dbReference type="VEuPathDB" id="FungiDB:PCH_Pc06g02060"/>
<name>B6GWA7_PENRW</name>
<gene>
    <name evidence="1" type="ORF">Pc06g02060</name>
    <name evidence="1" type="ORF">PCH_Pc06g02060</name>
</gene>
<dbReference type="HOGENOM" id="CLU_970111_0_0_1"/>
<dbReference type="Proteomes" id="UP000000724">
    <property type="component" value="Contig Pc00c06"/>
</dbReference>
<dbReference type="EMBL" id="AM920421">
    <property type="protein sequence ID" value="CAP79199.1"/>
    <property type="molecule type" value="Genomic_DNA"/>
</dbReference>
<protein>
    <submittedName>
        <fullName evidence="1">Uncharacterized protein</fullName>
    </submittedName>
</protein>
<proteinExistence type="predicted"/>
<evidence type="ECO:0000313" key="1">
    <source>
        <dbReference type="EMBL" id="CAP79199.1"/>
    </source>
</evidence>
<sequence>MAGTDQEQSRCIGEDFLTIDQKKKLIPNQPGCIYSLSYFLSKKKEDSLIYLLFIKWASGHDWRLKQRRRSGQCPSITPPNCTSRTFHVQVTTAQSKSSHSACFVTLTTFHFIPQDKFSPSLPSLAHLDINTSNSSNPKKPILKQAEMSEQYTSFELSSVAERIRKQIKEMLPGPGAEGSDEEQPEKAQKLPNKIKGGVINGFSEYWKGKWSHHPFNCLAHPERQDWRWTVAHFYEATEILNDSFQMYLIPLSPNSTSGIVEEGHAAFIRNKPILNAGASVIIFTPPL</sequence>